<dbReference type="InterPro" id="IPR036390">
    <property type="entry name" value="WH_DNA-bd_sf"/>
</dbReference>
<gene>
    <name evidence="6" type="ORF">EV192_102148</name>
</gene>
<keyword evidence="3 6" id="KW-0238">DNA-binding</keyword>
<proteinExistence type="inferred from homology"/>
<accession>A0A4R2JPC7</accession>
<feature type="domain" description="HTH lysR-type" evidence="5">
    <location>
        <begin position="3"/>
        <end position="60"/>
    </location>
</feature>
<comment type="similarity">
    <text evidence="1">Belongs to the LysR transcriptional regulatory family.</text>
</comment>
<dbReference type="PANTHER" id="PTHR30346:SF17">
    <property type="entry name" value="LYSR FAMILY TRANSCRIPTIONAL REGULATOR"/>
    <property type="match status" value="1"/>
</dbReference>
<dbReference type="SUPFAM" id="SSF46785">
    <property type="entry name" value="Winged helix' DNA-binding domain"/>
    <property type="match status" value="1"/>
</dbReference>
<dbReference type="Proteomes" id="UP000295680">
    <property type="component" value="Unassembled WGS sequence"/>
</dbReference>
<dbReference type="Gene3D" id="3.40.190.10">
    <property type="entry name" value="Periplasmic binding protein-like II"/>
    <property type="match status" value="2"/>
</dbReference>
<dbReference type="InterPro" id="IPR000847">
    <property type="entry name" value="LysR_HTH_N"/>
</dbReference>
<name>A0A4R2JPC7_9PSEU</name>
<dbReference type="GO" id="GO:0003677">
    <property type="term" value="F:DNA binding"/>
    <property type="evidence" value="ECO:0007669"/>
    <property type="project" value="UniProtKB-KW"/>
</dbReference>
<keyword evidence="4" id="KW-0804">Transcription</keyword>
<dbReference type="SUPFAM" id="SSF53850">
    <property type="entry name" value="Periplasmic binding protein-like II"/>
    <property type="match status" value="1"/>
</dbReference>
<evidence type="ECO:0000256" key="1">
    <source>
        <dbReference type="ARBA" id="ARBA00009437"/>
    </source>
</evidence>
<evidence type="ECO:0000313" key="7">
    <source>
        <dbReference type="Proteomes" id="UP000295680"/>
    </source>
</evidence>
<dbReference type="PRINTS" id="PR00039">
    <property type="entry name" value="HTHLYSR"/>
</dbReference>
<dbReference type="PANTHER" id="PTHR30346">
    <property type="entry name" value="TRANSCRIPTIONAL DUAL REGULATOR HCAR-RELATED"/>
    <property type="match status" value="1"/>
</dbReference>
<sequence>MNVDIRHLRSFLVVAEELNFTRAAKRLRTSQPSLTRTVNGLERMLGAQLLNRTTRRVSLTIEGERLKTDVERLLKELDSILDIGGAPARLRLGFTWLLPDTWAQQAITQFEADTHVQVELVRRDEVFAGVDAGRSDIAVLRGELAHTGLQAVLLFRERRVAAVRRNTPLANQSRIHWHDLADSPLVVNTVSGTTRPELWPANHRPMMSTETTNFDEWLEAVAAGRGVGVVPISAAYRVIHPAIRFVALEGAPLVPVYLVFPRQGSHPFTRQFVSAARRAALPPHTSPPLDVVA</sequence>
<dbReference type="Pfam" id="PF03466">
    <property type="entry name" value="LysR_substrate"/>
    <property type="match status" value="1"/>
</dbReference>
<evidence type="ECO:0000259" key="5">
    <source>
        <dbReference type="PROSITE" id="PS50931"/>
    </source>
</evidence>
<keyword evidence="7" id="KW-1185">Reference proteome</keyword>
<organism evidence="6 7">
    <name type="scientific">Actinocrispum wychmicini</name>
    <dbReference type="NCBI Taxonomy" id="1213861"/>
    <lineage>
        <taxon>Bacteria</taxon>
        <taxon>Bacillati</taxon>
        <taxon>Actinomycetota</taxon>
        <taxon>Actinomycetes</taxon>
        <taxon>Pseudonocardiales</taxon>
        <taxon>Pseudonocardiaceae</taxon>
        <taxon>Actinocrispum</taxon>
    </lineage>
</organism>
<dbReference type="AlphaFoldDB" id="A0A4R2JPC7"/>
<evidence type="ECO:0000256" key="2">
    <source>
        <dbReference type="ARBA" id="ARBA00023015"/>
    </source>
</evidence>
<dbReference type="EMBL" id="SLWS01000002">
    <property type="protein sequence ID" value="TCO62011.1"/>
    <property type="molecule type" value="Genomic_DNA"/>
</dbReference>
<keyword evidence="2" id="KW-0805">Transcription regulation</keyword>
<dbReference type="Pfam" id="PF00126">
    <property type="entry name" value="HTH_1"/>
    <property type="match status" value="1"/>
</dbReference>
<evidence type="ECO:0000256" key="3">
    <source>
        <dbReference type="ARBA" id="ARBA00023125"/>
    </source>
</evidence>
<comment type="caution">
    <text evidence="6">The sequence shown here is derived from an EMBL/GenBank/DDBJ whole genome shotgun (WGS) entry which is preliminary data.</text>
</comment>
<dbReference type="GO" id="GO:0003700">
    <property type="term" value="F:DNA-binding transcription factor activity"/>
    <property type="evidence" value="ECO:0007669"/>
    <property type="project" value="InterPro"/>
</dbReference>
<dbReference type="Gene3D" id="1.10.10.10">
    <property type="entry name" value="Winged helix-like DNA-binding domain superfamily/Winged helix DNA-binding domain"/>
    <property type="match status" value="1"/>
</dbReference>
<protein>
    <submittedName>
        <fullName evidence="6">DNA-binding transcriptional LysR family regulator</fullName>
    </submittedName>
</protein>
<dbReference type="PROSITE" id="PS50931">
    <property type="entry name" value="HTH_LYSR"/>
    <property type="match status" value="1"/>
</dbReference>
<dbReference type="InterPro" id="IPR005119">
    <property type="entry name" value="LysR_subst-bd"/>
</dbReference>
<dbReference type="InterPro" id="IPR036388">
    <property type="entry name" value="WH-like_DNA-bd_sf"/>
</dbReference>
<evidence type="ECO:0000313" key="6">
    <source>
        <dbReference type="EMBL" id="TCO62011.1"/>
    </source>
</evidence>
<reference evidence="6 7" key="1">
    <citation type="submission" date="2019-03" db="EMBL/GenBank/DDBJ databases">
        <title>Genomic Encyclopedia of Type Strains, Phase IV (KMG-IV): sequencing the most valuable type-strain genomes for metagenomic binning, comparative biology and taxonomic classification.</title>
        <authorList>
            <person name="Goeker M."/>
        </authorList>
    </citation>
    <scope>NUCLEOTIDE SEQUENCE [LARGE SCALE GENOMIC DNA]</scope>
    <source>
        <strain evidence="6 7">DSM 45934</strain>
    </source>
</reference>
<evidence type="ECO:0000256" key="4">
    <source>
        <dbReference type="ARBA" id="ARBA00023163"/>
    </source>
</evidence>
<dbReference type="FunFam" id="1.10.10.10:FF:000001">
    <property type="entry name" value="LysR family transcriptional regulator"/>
    <property type="match status" value="1"/>
</dbReference>
<dbReference type="GO" id="GO:0032993">
    <property type="term" value="C:protein-DNA complex"/>
    <property type="evidence" value="ECO:0007669"/>
    <property type="project" value="TreeGrafter"/>
</dbReference>